<evidence type="ECO:0000256" key="2">
    <source>
        <dbReference type="PROSITE-ProRule" id="PRU00124"/>
    </source>
</evidence>
<dbReference type="EMBL" id="JBJQND010000001">
    <property type="protein sequence ID" value="KAL3889941.1"/>
    <property type="molecule type" value="Genomic_DNA"/>
</dbReference>
<keyword evidence="4" id="KW-1185">Reference proteome</keyword>
<feature type="non-terminal residue" evidence="3">
    <location>
        <position position="1"/>
    </location>
</feature>
<sequence>GSLEVATNAKELSDVAWSCKSADMYPCDMGRNECIPASQVCNGIIECTNASDESVETC</sequence>
<organism evidence="3 4">
    <name type="scientific">Sinanodonta woodiana</name>
    <name type="common">Chinese pond mussel</name>
    <name type="synonym">Anodonta woodiana</name>
    <dbReference type="NCBI Taxonomy" id="1069815"/>
    <lineage>
        <taxon>Eukaryota</taxon>
        <taxon>Metazoa</taxon>
        <taxon>Spiralia</taxon>
        <taxon>Lophotrochozoa</taxon>
        <taxon>Mollusca</taxon>
        <taxon>Bivalvia</taxon>
        <taxon>Autobranchia</taxon>
        <taxon>Heteroconchia</taxon>
        <taxon>Palaeoheterodonta</taxon>
        <taxon>Unionida</taxon>
        <taxon>Unionoidea</taxon>
        <taxon>Unionidae</taxon>
        <taxon>Unioninae</taxon>
        <taxon>Sinanodonta</taxon>
    </lineage>
</organism>
<protein>
    <submittedName>
        <fullName evidence="3">Uncharacterized protein</fullName>
    </submittedName>
</protein>
<gene>
    <name evidence="3" type="ORF">ACJMK2_002257</name>
</gene>
<name>A0ABD3XUS0_SINWO</name>
<dbReference type="InterPro" id="IPR036055">
    <property type="entry name" value="LDL_receptor-like_sf"/>
</dbReference>
<dbReference type="Pfam" id="PF00057">
    <property type="entry name" value="Ldl_recept_a"/>
    <property type="match status" value="1"/>
</dbReference>
<dbReference type="SMART" id="SM00192">
    <property type="entry name" value="LDLa"/>
    <property type="match status" value="1"/>
</dbReference>
<evidence type="ECO:0000313" key="3">
    <source>
        <dbReference type="EMBL" id="KAL3889941.1"/>
    </source>
</evidence>
<proteinExistence type="predicted"/>
<comment type="caution">
    <text evidence="2">Lacks conserved residue(s) required for the propagation of feature annotation.</text>
</comment>
<keyword evidence="1" id="KW-1015">Disulfide bond</keyword>
<dbReference type="PROSITE" id="PS50068">
    <property type="entry name" value="LDLRA_2"/>
    <property type="match status" value="1"/>
</dbReference>
<dbReference type="AlphaFoldDB" id="A0ABD3XUS0"/>
<accession>A0ABD3XUS0</accession>
<dbReference type="InterPro" id="IPR023415">
    <property type="entry name" value="LDLR_class-A_CS"/>
</dbReference>
<evidence type="ECO:0000256" key="1">
    <source>
        <dbReference type="ARBA" id="ARBA00023157"/>
    </source>
</evidence>
<dbReference type="SUPFAM" id="SSF57424">
    <property type="entry name" value="LDL receptor-like module"/>
    <property type="match status" value="1"/>
</dbReference>
<dbReference type="PROSITE" id="PS01209">
    <property type="entry name" value="LDLRA_1"/>
    <property type="match status" value="1"/>
</dbReference>
<dbReference type="Gene3D" id="4.10.400.10">
    <property type="entry name" value="Low-density Lipoprotein Receptor"/>
    <property type="match status" value="1"/>
</dbReference>
<reference evidence="3 4" key="1">
    <citation type="submission" date="2024-11" db="EMBL/GenBank/DDBJ databases">
        <title>Chromosome-level genome assembly of the freshwater bivalve Anodonta woodiana.</title>
        <authorList>
            <person name="Chen X."/>
        </authorList>
    </citation>
    <scope>NUCLEOTIDE SEQUENCE [LARGE SCALE GENOMIC DNA]</scope>
    <source>
        <strain evidence="3">MN2024</strain>
        <tissue evidence="3">Gills</tissue>
    </source>
</reference>
<evidence type="ECO:0000313" key="4">
    <source>
        <dbReference type="Proteomes" id="UP001634394"/>
    </source>
</evidence>
<dbReference type="Proteomes" id="UP001634394">
    <property type="component" value="Unassembled WGS sequence"/>
</dbReference>
<dbReference type="InterPro" id="IPR002172">
    <property type="entry name" value="LDrepeatLR_classA_rpt"/>
</dbReference>
<comment type="caution">
    <text evidence="3">The sequence shown here is derived from an EMBL/GenBank/DDBJ whole genome shotgun (WGS) entry which is preliminary data.</text>
</comment>
<feature type="non-terminal residue" evidence="3">
    <location>
        <position position="58"/>
    </location>
</feature>